<dbReference type="PROSITE" id="PS50885">
    <property type="entry name" value="HAMP"/>
    <property type="match status" value="1"/>
</dbReference>
<proteinExistence type="inferred from homology"/>
<dbReference type="GO" id="GO:0016020">
    <property type="term" value="C:membrane"/>
    <property type="evidence" value="ECO:0007669"/>
    <property type="project" value="InterPro"/>
</dbReference>
<evidence type="ECO:0000256" key="2">
    <source>
        <dbReference type="ARBA" id="ARBA00029447"/>
    </source>
</evidence>
<gene>
    <name evidence="7" type="ORF">FHS48_002375</name>
</gene>
<protein>
    <submittedName>
        <fullName evidence="7">Methyl-accepting chemotaxis protein</fullName>
    </submittedName>
</protein>
<dbReference type="Gene3D" id="6.10.340.10">
    <property type="match status" value="1"/>
</dbReference>
<dbReference type="Pfam" id="PF00015">
    <property type="entry name" value="MCPsignal"/>
    <property type="match status" value="1"/>
</dbReference>
<evidence type="ECO:0000259" key="6">
    <source>
        <dbReference type="PROSITE" id="PS50885"/>
    </source>
</evidence>
<keyword evidence="4" id="KW-1133">Transmembrane helix</keyword>
<comment type="similarity">
    <text evidence="2">Belongs to the methyl-accepting chemotaxis (MCP) protein family.</text>
</comment>
<keyword evidence="4" id="KW-0472">Membrane</keyword>
<evidence type="ECO:0000313" key="7">
    <source>
        <dbReference type="EMBL" id="MBB6210945.1"/>
    </source>
</evidence>
<evidence type="ECO:0000256" key="4">
    <source>
        <dbReference type="SAM" id="Phobius"/>
    </source>
</evidence>
<dbReference type="RefSeq" id="WP_184263759.1">
    <property type="nucleotide sequence ID" value="NZ_JACIIX010000008.1"/>
</dbReference>
<reference evidence="7 8" key="1">
    <citation type="submission" date="2020-08" db="EMBL/GenBank/DDBJ databases">
        <title>Genomic Encyclopedia of Type Strains, Phase IV (KMG-IV): sequencing the most valuable type-strain genomes for metagenomic binning, comparative biology and taxonomic classification.</title>
        <authorList>
            <person name="Goeker M."/>
        </authorList>
    </citation>
    <scope>NUCLEOTIDE SEQUENCE [LARGE SCALE GENOMIC DNA]</scope>
    <source>
        <strain evidence="7 8">DSM 11590</strain>
    </source>
</reference>
<dbReference type="Gene3D" id="1.10.287.950">
    <property type="entry name" value="Methyl-accepting chemotaxis protein"/>
    <property type="match status" value="1"/>
</dbReference>
<sequence length="558" mass="58980">MRQLLLLKLITIPAAGLLGAVALVALALNSFSSIGQRMDFVTEVALKDRSIQQILDLAETANASMLRTSMWQAAGVEEKRIADLAAKTLSTLDQALPLIAALPPADTATATADTQSLATKYDRYRKSVADAFDLIDDPASASGYYRAADNAYQIIRTDLEERLRHSSQQESSSITAVQQAISAATVQLGTVTLLTVLVTTLMSVVVLRGILLAIQRVTSGMRSLTDGDYTSALPQATSRDEIGTMIETLRIFRDRLSAGEHLRQEQEQNAATHAGQMRAQREAIADRFQQRMGALANAFVQSADQVSEAARTLAETAEDTFLQTNIGVTAVQEASDNVETVSASMAQFSASVHAISEQARQSGIVMEQAAREAELTQQNIEGLAEAAYQIGEVVNLIRSIAGQTNLLALNATIEAARAGETGKGFAVVAGEVKQLSLETADATERIASKVGEIQAATGQAVSAISHIVGTVGTMHHSSRAISASVGDQREVATAISDSALGASGSITRVSSSVDGIGNAARRTGQASSELLSLASSLERQAHDVQQEVAAFIATLRED</sequence>
<keyword evidence="4" id="KW-0812">Transmembrane</keyword>
<dbReference type="SUPFAM" id="SSF58104">
    <property type="entry name" value="Methyl-accepting chemotaxis protein (MCP) signaling domain"/>
    <property type="match status" value="1"/>
</dbReference>
<organism evidence="7 8">
    <name type="scientific">Novispirillum itersonii</name>
    <name type="common">Aquaspirillum itersonii</name>
    <dbReference type="NCBI Taxonomy" id="189"/>
    <lineage>
        <taxon>Bacteria</taxon>
        <taxon>Pseudomonadati</taxon>
        <taxon>Pseudomonadota</taxon>
        <taxon>Alphaproteobacteria</taxon>
        <taxon>Rhodospirillales</taxon>
        <taxon>Novispirillaceae</taxon>
        <taxon>Novispirillum</taxon>
    </lineage>
</organism>
<dbReference type="PANTHER" id="PTHR32089:SF112">
    <property type="entry name" value="LYSOZYME-LIKE PROTEIN-RELATED"/>
    <property type="match status" value="1"/>
</dbReference>
<feature type="domain" description="Methyl-accepting transducer" evidence="5">
    <location>
        <begin position="302"/>
        <end position="531"/>
    </location>
</feature>
<evidence type="ECO:0000313" key="8">
    <source>
        <dbReference type="Proteomes" id="UP000544872"/>
    </source>
</evidence>
<dbReference type="Proteomes" id="UP000544872">
    <property type="component" value="Unassembled WGS sequence"/>
</dbReference>
<evidence type="ECO:0000256" key="1">
    <source>
        <dbReference type="ARBA" id="ARBA00023224"/>
    </source>
</evidence>
<keyword evidence="1 3" id="KW-0807">Transducer</keyword>
<dbReference type="AlphaFoldDB" id="A0A7X0DMG1"/>
<dbReference type="PANTHER" id="PTHR32089">
    <property type="entry name" value="METHYL-ACCEPTING CHEMOTAXIS PROTEIN MCPB"/>
    <property type="match status" value="1"/>
</dbReference>
<dbReference type="InterPro" id="IPR003660">
    <property type="entry name" value="HAMP_dom"/>
</dbReference>
<dbReference type="InterPro" id="IPR004089">
    <property type="entry name" value="MCPsignal_dom"/>
</dbReference>
<dbReference type="Pfam" id="PF00672">
    <property type="entry name" value="HAMP"/>
    <property type="match status" value="1"/>
</dbReference>
<dbReference type="SMART" id="SM00304">
    <property type="entry name" value="HAMP"/>
    <property type="match status" value="2"/>
</dbReference>
<dbReference type="SMART" id="SM00283">
    <property type="entry name" value="MA"/>
    <property type="match status" value="1"/>
</dbReference>
<evidence type="ECO:0000259" key="5">
    <source>
        <dbReference type="PROSITE" id="PS50111"/>
    </source>
</evidence>
<feature type="domain" description="HAMP" evidence="6">
    <location>
        <begin position="208"/>
        <end position="261"/>
    </location>
</feature>
<dbReference type="GO" id="GO:0007165">
    <property type="term" value="P:signal transduction"/>
    <property type="evidence" value="ECO:0007669"/>
    <property type="project" value="UniProtKB-KW"/>
</dbReference>
<dbReference type="PROSITE" id="PS50111">
    <property type="entry name" value="CHEMOTAXIS_TRANSDUC_2"/>
    <property type="match status" value="1"/>
</dbReference>
<feature type="transmembrane region" description="Helical" evidence="4">
    <location>
        <begin position="191"/>
        <end position="214"/>
    </location>
</feature>
<dbReference type="EMBL" id="JACIIX010000008">
    <property type="protein sequence ID" value="MBB6210945.1"/>
    <property type="molecule type" value="Genomic_DNA"/>
</dbReference>
<name>A0A7X0DMG1_NOVIT</name>
<dbReference type="CDD" id="cd06225">
    <property type="entry name" value="HAMP"/>
    <property type="match status" value="1"/>
</dbReference>
<accession>A0A7X0DMG1</accession>
<keyword evidence="8" id="KW-1185">Reference proteome</keyword>
<comment type="caution">
    <text evidence="7">The sequence shown here is derived from an EMBL/GenBank/DDBJ whole genome shotgun (WGS) entry which is preliminary data.</text>
</comment>
<evidence type="ECO:0000256" key="3">
    <source>
        <dbReference type="PROSITE-ProRule" id="PRU00284"/>
    </source>
</evidence>